<organism evidence="1 2">
    <name type="scientific">Marisediminicola antarctica</name>
    <dbReference type="NCBI Taxonomy" id="674079"/>
    <lineage>
        <taxon>Bacteria</taxon>
        <taxon>Bacillati</taxon>
        <taxon>Actinomycetota</taxon>
        <taxon>Actinomycetes</taxon>
        <taxon>Micrococcales</taxon>
        <taxon>Microbacteriaceae</taxon>
        <taxon>Marisediminicola</taxon>
    </lineage>
</organism>
<dbReference type="GO" id="GO:0003824">
    <property type="term" value="F:catalytic activity"/>
    <property type="evidence" value="ECO:0007669"/>
    <property type="project" value="InterPro"/>
</dbReference>
<sequence length="322" mass="34561">MASNGSADEVVLSNGSITACLDPGRGADILELTHAASGIDVFFSTPWRERADSIRAGAVAPVGTDSTSIWMEQYRGGWQIICPNPGAPRVIGGAEVGFHGETSTAPWRVTSRSSANVALESELFTIPLRVRRSVALDGARITVSDELQNLSNQRLEFDYCSHPAFGGPILEGDVRLTTGAGRFHPDPETFGAAGPSGTPWPTGDFGDRDPVDLSVLGRDATNPLVFGWLSDFADRWVQLSNHDLGIAARVTWDAAELPFTWLWEELNSTPTFPWFGRARTIAIEPSSTPTSGPQRTPGIVLDAQQAISLSTSIEILDESGTR</sequence>
<dbReference type="EMBL" id="CP017146">
    <property type="protein sequence ID" value="QHO70385.1"/>
    <property type="molecule type" value="Genomic_DNA"/>
</dbReference>
<dbReference type="GO" id="GO:0005975">
    <property type="term" value="P:carbohydrate metabolic process"/>
    <property type="evidence" value="ECO:0007669"/>
    <property type="project" value="InterPro"/>
</dbReference>
<keyword evidence="2" id="KW-1185">Reference proteome</keyword>
<dbReference type="Pfam" id="PF14486">
    <property type="entry name" value="DUF4432"/>
    <property type="match status" value="1"/>
</dbReference>
<evidence type="ECO:0000313" key="2">
    <source>
        <dbReference type="Proteomes" id="UP000464507"/>
    </source>
</evidence>
<proteinExistence type="predicted"/>
<reference evidence="1 2" key="1">
    <citation type="submission" date="2016-09" db="EMBL/GenBank/DDBJ databases">
        <title>Complete genome sequence of microbes from the polar regions.</title>
        <authorList>
            <person name="Liao L."/>
            <person name="Chen B."/>
        </authorList>
    </citation>
    <scope>NUCLEOTIDE SEQUENCE [LARGE SCALE GENOMIC DNA]</scope>
    <source>
        <strain evidence="1 2">ZS314</strain>
    </source>
</reference>
<evidence type="ECO:0000313" key="1">
    <source>
        <dbReference type="EMBL" id="QHO70385.1"/>
    </source>
</evidence>
<dbReference type="KEGG" id="mant:BHD05_12710"/>
<dbReference type="AlphaFoldDB" id="A0A7L5AKR3"/>
<protein>
    <recommendedName>
        <fullName evidence="3">Aldose epimerase</fullName>
    </recommendedName>
</protein>
<dbReference type="SUPFAM" id="SSF74650">
    <property type="entry name" value="Galactose mutarotase-like"/>
    <property type="match status" value="1"/>
</dbReference>
<dbReference type="Proteomes" id="UP000464507">
    <property type="component" value="Chromosome"/>
</dbReference>
<accession>A0A7L5AKR3</accession>
<evidence type="ECO:0008006" key="3">
    <source>
        <dbReference type="Google" id="ProtNLM"/>
    </source>
</evidence>
<dbReference type="GO" id="GO:0030246">
    <property type="term" value="F:carbohydrate binding"/>
    <property type="evidence" value="ECO:0007669"/>
    <property type="project" value="InterPro"/>
</dbReference>
<dbReference type="InterPro" id="IPR027839">
    <property type="entry name" value="DUF4432"/>
</dbReference>
<name>A0A7L5AKR3_9MICO</name>
<dbReference type="InterPro" id="IPR014718">
    <property type="entry name" value="GH-type_carb-bd"/>
</dbReference>
<dbReference type="Gene3D" id="2.70.98.10">
    <property type="match status" value="1"/>
</dbReference>
<gene>
    <name evidence="1" type="ORF">BHD05_12710</name>
</gene>
<dbReference type="InterPro" id="IPR011013">
    <property type="entry name" value="Gal_mutarotase_sf_dom"/>
</dbReference>